<sequence length="34" mass="3902">MLNVLWTLESTDTDESLPQDWLTRNIAIVKAIQS</sequence>
<accession>A0ABS4UXT7</accession>
<gene>
    <name evidence="1" type="ORF">JOF29_007583</name>
</gene>
<keyword evidence="2" id="KW-1185">Reference proteome</keyword>
<dbReference type="EMBL" id="JAGINT010000002">
    <property type="protein sequence ID" value="MBP2356473.1"/>
    <property type="molecule type" value="Genomic_DNA"/>
</dbReference>
<evidence type="ECO:0000313" key="2">
    <source>
        <dbReference type="Proteomes" id="UP000755585"/>
    </source>
</evidence>
<proteinExistence type="predicted"/>
<comment type="caution">
    <text evidence="1">The sequence shown here is derived from an EMBL/GenBank/DDBJ whole genome shotgun (WGS) entry which is preliminary data.</text>
</comment>
<name>A0ABS4UXT7_9ACTN</name>
<protein>
    <submittedName>
        <fullName evidence="1">Uncharacterized protein</fullName>
    </submittedName>
</protein>
<reference evidence="1 2" key="1">
    <citation type="submission" date="2021-03" db="EMBL/GenBank/DDBJ databases">
        <title>Sequencing the genomes of 1000 actinobacteria strains.</title>
        <authorList>
            <person name="Klenk H.-P."/>
        </authorList>
    </citation>
    <scope>NUCLEOTIDE SEQUENCE [LARGE SCALE GENOMIC DNA]</scope>
    <source>
        <strain evidence="1 2">DSM 18824</strain>
    </source>
</reference>
<dbReference type="Proteomes" id="UP000755585">
    <property type="component" value="Unassembled WGS sequence"/>
</dbReference>
<organism evidence="1 2">
    <name type="scientific">Kribbella aluminosa</name>
    <dbReference type="NCBI Taxonomy" id="416017"/>
    <lineage>
        <taxon>Bacteria</taxon>
        <taxon>Bacillati</taxon>
        <taxon>Actinomycetota</taxon>
        <taxon>Actinomycetes</taxon>
        <taxon>Propionibacteriales</taxon>
        <taxon>Kribbellaceae</taxon>
        <taxon>Kribbella</taxon>
    </lineage>
</organism>
<evidence type="ECO:0000313" key="1">
    <source>
        <dbReference type="EMBL" id="MBP2356473.1"/>
    </source>
</evidence>